<dbReference type="Proteomes" id="UP000306888">
    <property type="component" value="Unassembled WGS sequence"/>
</dbReference>
<dbReference type="GO" id="GO:0005737">
    <property type="term" value="C:cytoplasm"/>
    <property type="evidence" value="ECO:0007669"/>
    <property type="project" value="TreeGrafter"/>
</dbReference>
<organism evidence="2 3">
    <name type="scientific">Clostridium sartagoforme</name>
    <dbReference type="NCBI Taxonomy" id="84031"/>
    <lineage>
        <taxon>Bacteria</taxon>
        <taxon>Bacillati</taxon>
        <taxon>Bacillota</taxon>
        <taxon>Clostridia</taxon>
        <taxon>Eubacteriales</taxon>
        <taxon>Clostridiaceae</taxon>
        <taxon>Clostridium</taxon>
    </lineage>
</organism>
<keyword evidence="3" id="KW-1185">Reference proteome</keyword>
<dbReference type="GO" id="GO:0015035">
    <property type="term" value="F:protein-disulfide reductase activity"/>
    <property type="evidence" value="ECO:0007669"/>
    <property type="project" value="TreeGrafter"/>
</dbReference>
<dbReference type="OrthoDB" id="411356at2"/>
<dbReference type="Gene3D" id="3.40.30.10">
    <property type="entry name" value="Glutaredoxin"/>
    <property type="match status" value="1"/>
</dbReference>
<dbReference type="AlphaFoldDB" id="A0A4S2DID6"/>
<proteinExistence type="predicted"/>
<dbReference type="InterPro" id="IPR036249">
    <property type="entry name" value="Thioredoxin-like_sf"/>
</dbReference>
<protein>
    <submittedName>
        <fullName evidence="2">Thioredoxin</fullName>
    </submittedName>
</protein>
<dbReference type="PANTHER" id="PTHR45663:SF28">
    <property type="entry name" value="THIOREDOXIN DOMAIN-CONTAINING PROTEIN"/>
    <property type="match status" value="1"/>
</dbReference>
<feature type="domain" description="Thioredoxin" evidence="1">
    <location>
        <begin position="5"/>
        <end position="78"/>
    </location>
</feature>
<dbReference type="RefSeq" id="WP_136007608.1">
    <property type="nucleotide sequence ID" value="NZ_SRYR01000008.1"/>
</dbReference>
<dbReference type="CDD" id="cd02947">
    <property type="entry name" value="TRX_family"/>
    <property type="match status" value="1"/>
</dbReference>
<evidence type="ECO:0000313" key="2">
    <source>
        <dbReference type="EMBL" id="TGY41342.1"/>
    </source>
</evidence>
<dbReference type="Pfam" id="PF00085">
    <property type="entry name" value="Thioredoxin"/>
    <property type="match status" value="1"/>
</dbReference>
<dbReference type="PANTHER" id="PTHR45663">
    <property type="entry name" value="GEO12009P1"/>
    <property type="match status" value="1"/>
</dbReference>
<comment type="caution">
    <text evidence="2">The sequence shown here is derived from an EMBL/GenBank/DDBJ whole genome shotgun (WGS) entry which is preliminary data.</text>
</comment>
<evidence type="ECO:0000259" key="1">
    <source>
        <dbReference type="Pfam" id="PF00085"/>
    </source>
</evidence>
<name>A0A4S2DID6_9CLOT</name>
<dbReference type="EMBL" id="SRYR01000008">
    <property type="protein sequence ID" value="TGY41342.1"/>
    <property type="molecule type" value="Genomic_DNA"/>
</dbReference>
<dbReference type="SUPFAM" id="SSF52833">
    <property type="entry name" value="Thioredoxin-like"/>
    <property type="match status" value="1"/>
</dbReference>
<accession>A0A4S2DID6</accession>
<dbReference type="InterPro" id="IPR013766">
    <property type="entry name" value="Thioredoxin_domain"/>
</dbReference>
<reference evidence="2 3" key="1">
    <citation type="submission" date="2019-04" db="EMBL/GenBank/DDBJ databases">
        <title>Microbes associate with the intestines of laboratory mice.</title>
        <authorList>
            <person name="Navarre W."/>
            <person name="Wong E."/>
            <person name="Huang K."/>
            <person name="Tropini C."/>
            <person name="Ng K."/>
            <person name="Yu B."/>
        </authorList>
    </citation>
    <scope>NUCLEOTIDE SEQUENCE [LARGE SCALE GENOMIC DNA]</scope>
    <source>
        <strain evidence="2 3">NM50_B9-20</strain>
    </source>
</reference>
<evidence type="ECO:0000313" key="3">
    <source>
        <dbReference type="Proteomes" id="UP000306888"/>
    </source>
</evidence>
<sequence length="100" mass="11824">MDVEKYVKDNLISIVYFSGSICGACDVIRDKVKRLIKDYEKIDFLEINAVENKEISAKYDVFTLPILILFVDGKEVLRFGRYFDILEFKNSIDRYYNMVF</sequence>
<gene>
    <name evidence="2" type="ORF">E5347_12730</name>
</gene>